<accession>A0A0U1NN14</accession>
<dbReference type="Pfam" id="PF08547">
    <property type="entry name" value="CIA30"/>
    <property type="match status" value="1"/>
</dbReference>
<dbReference type="InterPro" id="IPR008979">
    <property type="entry name" value="Galactose-bd-like_sf"/>
</dbReference>
<dbReference type="Proteomes" id="UP000048949">
    <property type="component" value="Unassembled WGS sequence"/>
</dbReference>
<evidence type="ECO:0000256" key="1">
    <source>
        <dbReference type="ARBA" id="ARBA00007884"/>
    </source>
</evidence>
<reference evidence="3 4" key="1">
    <citation type="submission" date="2015-04" db="EMBL/GenBank/DDBJ databases">
        <authorList>
            <person name="Syromyatnikov M.Y."/>
            <person name="Popov V.N."/>
        </authorList>
    </citation>
    <scope>NUCLEOTIDE SEQUENCE [LARGE SCALE GENOMIC DNA]</scope>
    <source>
        <strain evidence="3 4">CECT 5292</strain>
    </source>
</reference>
<organism evidence="3 4">
    <name type="scientific">Nereida ignava</name>
    <dbReference type="NCBI Taxonomy" id="282199"/>
    <lineage>
        <taxon>Bacteria</taxon>
        <taxon>Pseudomonadati</taxon>
        <taxon>Pseudomonadota</taxon>
        <taxon>Alphaproteobacteria</taxon>
        <taxon>Rhodobacterales</taxon>
        <taxon>Roseobacteraceae</taxon>
        <taxon>Nereida</taxon>
    </lineage>
</organism>
<evidence type="ECO:0000313" key="4">
    <source>
        <dbReference type="Proteomes" id="UP000048949"/>
    </source>
</evidence>
<feature type="domain" description="NADH:ubiquinone oxidoreductase intermediate-associated protein 30" evidence="2">
    <location>
        <begin position="7"/>
        <end position="143"/>
    </location>
</feature>
<dbReference type="PANTHER" id="PTHR13194">
    <property type="entry name" value="COMPLEX I INTERMEDIATE-ASSOCIATED PROTEIN 30"/>
    <property type="match status" value="1"/>
</dbReference>
<name>A0A0U1NN14_9RHOB</name>
<dbReference type="PANTHER" id="PTHR13194:SF19">
    <property type="entry name" value="NAD(P)-BINDING ROSSMANN-FOLD SUPERFAMILY PROTEIN"/>
    <property type="match status" value="1"/>
</dbReference>
<evidence type="ECO:0000313" key="3">
    <source>
        <dbReference type="EMBL" id="CRK75889.1"/>
    </source>
</evidence>
<gene>
    <name evidence="3" type="ORF">NIG5292_01945</name>
</gene>
<dbReference type="AlphaFoldDB" id="A0A0U1NN14"/>
<dbReference type="InterPro" id="IPR039131">
    <property type="entry name" value="NDUFAF1"/>
</dbReference>
<evidence type="ECO:0000259" key="2">
    <source>
        <dbReference type="Pfam" id="PF08547"/>
    </source>
</evidence>
<dbReference type="RefSeq" id="WP_048599311.1">
    <property type="nucleotide sequence ID" value="NZ_CBFHGK010000016.1"/>
</dbReference>
<sequence length="157" mass="17515">MVINDFSSLDLWRFVTDGVMGGVSEGTMTRGREGDVDYVRLSGDVSTENNGGFIQIRRDMPPLPPEAQVLTLRVRGNGASYFANLRTTDAKRPWHSYRAEFQTTNEWRDITLPLADFAPAGRGFDVPLNTQNIRAIGIIAYGRDYTADVSVAQIGWR</sequence>
<dbReference type="EMBL" id="CVQV01000010">
    <property type="protein sequence ID" value="CRK75889.1"/>
    <property type="molecule type" value="Genomic_DNA"/>
</dbReference>
<dbReference type="OrthoDB" id="442188at2"/>
<proteinExistence type="inferred from homology"/>
<dbReference type="SUPFAM" id="SSF49785">
    <property type="entry name" value="Galactose-binding domain-like"/>
    <property type="match status" value="1"/>
</dbReference>
<dbReference type="InterPro" id="IPR013857">
    <property type="entry name" value="NADH-UbQ_OxRdtase-assoc_prot30"/>
</dbReference>
<comment type="similarity">
    <text evidence="1">Belongs to the CIA30 family.</text>
</comment>
<protein>
    <submittedName>
        <fullName evidence="3">Complex I intermediate-associated protein 30 (CIA30)</fullName>
    </submittedName>
</protein>
<dbReference type="STRING" id="282199.GCA_001049735_01944"/>
<keyword evidence="4" id="KW-1185">Reference proteome</keyword>